<evidence type="ECO:0000256" key="8">
    <source>
        <dbReference type="SAM" id="Phobius"/>
    </source>
</evidence>
<keyword evidence="10" id="KW-1185">Reference proteome</keyword>
<comment type="subcellular location">
    <subcellularLocation>
        <location evidence="1">Cell membrane</location>
        <topology evidence="1">Multi-pass membrane protein</topology>
    </subcellularLocation>
</comment>
<feature type="transmembrane region" description="Helical" evidence="8">
    <location>
        <begin position="35"/>
        <end position="57"/>
    </location>
</feature>
<evidence type="ECO:0000256" key="7">
    <source>
        <dbReference type="ARBA" id="ARBA00023136"/>
    </source>
</evidence>
<keyword evidence="6 8" id="KW-1133">Transmembrane helix</keyword>
<evidence type="ECO:0000256" key="3">
    <source>
        <dbReference type="ARBA" id="ARBA00022448"/>
    </source>
</evidence>
<keyword evidence="7 8" id="KW-0472">Membrane</keyword>
<dbReference type="EMBL" id="FOHB01000003">
    <property type="protein sequence ID" value="SES10343.1"/>
    <property type="molecule type" value="Genomic_DNA"/>
</dbReference>
<evidence type="ECO:0000256" key="5">
    <source>
        <dbReference type="ARBA" id="ARBA00022692"/>
    </source>
</evidence>
<dbReference type="Proteomes" id="UP000199019">
    <property type="component" value="Unassembled WGS sequence"/>
</dbReference>
<dbReference type="GO" id="GO:0005886">
    <property type="term" value="C:plasma membrane"/>
    <property type="evidence" value="ECO:0007669"/>
    <property type="project" value="UniProtKB-SubCell"/>
</dbReference>
<organism evidence="9 10">
    <name type="scientific">Pedococcus cremeus</name>
    <dbReference type="NCBI Taxonomy" id="587636"/>
    <lineage>
        <taxon>Bacteria</taxon>
        <taxon>Bacillati</taxon>
        <taxon>Actinomycetota</taxon>
        <taxon>Actinomycetes</taxon>
        <taxon>Micrococcales</taxon>
        <taxon>Intrasporangiaceae</taxon>
        <taxon>Pedococcus</taxon>
    </lineage>
</organism>
<name>A0A1H9UMV8_9MICO</name>
<evidence type="ECO:0000313" key="10">
    <source>
        <dbReference type="Proteomes" id="UP000199019"/>
    </source>
</evidence>
<dbReference type="Pfam" id="PF01594">
    <property type="entry name" value="AI-2E_transport"/>
    <property type="match status" value="1"/>
</dbReference>
<accession>A0A1H9UMV8</accession>
<comment type="similarity">
    <text evidence="2">Belongs to the autoinducer-2 exporter (AI-2E) (TC 2.A.86) family.</text>
</comment>
<evidence type="ECO:0000256" key="2">
    <source>
        <dbReference type="ARBA" id="ARBA00009773"/>
    </source>
</evidence>
<feature type="transmembrane region" description="Helical" evidence="8">
    <location>
        <begin position="64"/>
        <end position="89"/>
    </location>
</feature>
<dbReference type="AlphaFoldDB" id="A0A1H9UMV8"/>
<evidence type="ECO:0000313" key="9">
    <source>
        <dbReference type="EMBL" id="SES10343.1"/>
    </source>
</evidence>
<dbReference type="PANTHER" id="PTHR21716">
    <property type="entry name" value="TRANSMEMBRANE PROTEIN"/>
    <property type="match status" value="1"/>
</dbReference>
<feature type="transmembrane region" description="Helical" evidence="8">
    <location>
        <begin position="141"/>
        <end position="169"/>
    </location>
</feature>
<keyword evidence="5 8" id="KW-0812">Transmembrane</keyword>
<dbReference type="InterPro" id="IPR002549">
    <property type="entry name" value="AI-2E-like"/>
</dbReference>
<evidence type="ECO:0000256" key="1">
    <source>
        <dbReference type="ARBA" id="ARBA00004651"/>
    </source>
</evidence>
<dbReference type="GO" id="GO:0055085">
    <property type="term" value="P:transmembrane transport"/>
    <property type="evidence" value="ECO:0007669"/>
    <property type="project" value="TreeGrafter"/>
</dbReference>
<keyword evidence="4" id="KW-1003">Cell membrane</keyword>
<feature type="transmembrane region" description="Helical" evidence="8">
    <location>
        <begin position="236"/>
        <end position="256"/>
    </location>
</feature>
<sequence>MLLDPANTWRTGFVLMALVAVALVLRFVIADGGSVLFTVLMAWFLSLAMEPAVRVLARHMRRGAATAVVMLGIALFAVLFVLAFGQLLLEQVAALLRALPGLADRTLTFVNDHLDTRYRPEDVLDQLHITPNQVATYASGVLGGVLGLVGSVVGGLFSLFTMALFTFYLSADGPRFRLWIASLMPPRFQPATVAVWDVTAQKTGGYVGARVVLAVLNATLSAVVFLVIGMPSWLALALWTGLVAQFVPTIGTYIAITLPVLVGLLTPTPWIGVAALVWGVLYQQVENLTIEPRISARAVNVHPAVAFAAVMLGAALFGPAGALLAVPVVAMLLALGETYRRRYEVLPQLSRQTSSP</sequence>
<evidence type="ECO:0000256" key="6">
    <source>
        <dbReference type="ARBA" id="ARBA00022989"/>
    </source>
</evidence>
<reference evidence="10" key="1">
    <citation type="submission" date="2016-10" db="EMBL/GenBank/DDBJ databases">
        <authorList>
            <person name="Varghese N."/>
            <person name="Submissions S."/>
        </authorList>
    </citation>
    <scope>NUCLEOTIDE SEQUENCE [LARGE SCALE GENOMIC DNA]</scope>
    <source>
        <strain evidence="10">CGMCC 1.6963</strain>
    </source>
</reference>
<feature type="transmembrane region" description="Helical" evidence="8">
    <location>
        <begin position="305"/>
        <end position="335"/>
    </location>
</feature>
<evidence type="ECO:0000256" key="4">
    <source>
        <dbReference type="ARBA" id="ARBA00022475"/>
    </source>
</evidence>
<protein>
    <submittedName>
        <fullName evidence="9">Predicted PurR-regulated permease PerM</fullName>
    </submittedName>
</protein>
<gene>
    <name evidence="9" type="ORF">SAMN05216199_1998</name>
</gene>
<feature type="transmembrane region" description="Helical" evidence="8">
    <location>
        <begin position="268"/>
        <end position="285"/>
    </location>
</feature>
<dbReference type="PANTHER" id="PTHR21716:SF53">
    <property type="entry name" value="PERMEASE PERM-RELATED"/>
    <property type="match status" value="1"/>
</dbReference>
<feature type="transmembrane region" description="Helical" evidence="8">
    <location>
        <begin position="211"/>
        <end position="230"/>
    </location>
</feature>
<proteinExistence type="inferred from homology"/>
<keyword evidence="3" id="KW-0813">Transport</keyword>
<feature type="transmembrane region" description="Helical" evidence="8">
    <location>
        <begin position="12"/>
        <end position="29"/>
    </location>
</feature>